<dbReference type="PANTHER" id="PTHR46321:SF1">
    <property type="entry name" value="KIF-BINDING PROTEIN"/>
    <property type="match status" value="1"/>
</dbReference>
<keyword evidence="8" id="KW-1185">Reference proteome</keyword>
<evidence type="ECO:0000256" key="4">
    <source>
        <dbReference type="ARBA" id="ARBA00022490"/>
    </source>
</evidence>
<dbReference type="OrthoDB" id="7554052at2759"/>
<keyword evidence="5" id="KW-0206">Cytoskeleton</keyword>
<dbReference type="InterPro" id="IPR022083">
    <property type="entry name" value="KBP"/>
</dbReference>
<dbReference type="PhylomeDB" id="E2BX90"/>
<dbReference type="AlphaFoldDB" id="E2BX90"/>
<sequence length="531" mass="61796">MSGESTNEQESATSAEPESVEKTELLEDTAEDTECTTMHVREEFVEILMSSNTARDSTKGIEPTKKQTKMIKSIEGRMNKLFQDKLNSEDAKPDDAIALAQSYLHISQVYSDVVWKDTLSEAYLLRSLGLLEGRETTRKAILTAMKVCNCLGRIYLDLRNPKRSLSFYERAFLLYWTYTNRKDSYPAPVDILYVFGVVTKEFQSGYSLDRQYMSTLSSLINLHAQMDEGLHKPIITIYEHMLLQKQVRLIPLTIDRIQWALKAAELAEYLSTHKRFTEARNHLGIAFYMLKKFYRDEYEKIDGVNFPEMKASLYKQYNDAVVRINIYMAQYGLMLLSSSKERLLRFGKEDKRCETNFLTTVKQKLPESLMFTSTNNIQEEFNTWITDEYLVNYNDAKTVFLNVLRCFHEVSAYDSVISNPNTRVRILQEMSQACRYLAYYEQNEDKQIALHSWRLDILKKATNMLSTCNKQNKQDKFIWLELATTHITILDAHLDNLYIGHQKLQSNLPVNIANRVRHALTSFQSYLNTDR</sequence>
<keyword evidence="4" id="KW-0963">Cytoplasm</keyword>
<gene>
    <name evidence="7" type="ORF">EAI_13781</name>
</gene>
<dbReference type="PANTHER" id="PTHR46321">
    <property type="entry name" value="KIF1-BINDING PROTEIN"/>
    <property type="match status" value="1"/>
</dbReference>
<dbReference type="InParanoid" id="E2BX90"/>
<evidence type="ECO:0000256" key="2">
    <source>
        <dbReference type="ARBA" id="ARBA00010305"/>
    </source>
</evidence>
<feature type="compositionally biased region" description="Polar residues" evidence="6">
    <location>
        <begin position="1"/>
        <end position="16"/>
    </location>
</feature>
<evidence type="ECO:0000256" key="1">
    <source>
        <dbReference type="ARBA" id="ARBA00004245"/>
    </source>
</evidence>
<dbReference type="Proteomes" id="UP000008237">
    <property type="component" value="Unassembled WGS sequence"/>
</dbReference>
<name>E2BX90_HARSA</name>
<dbReference type="EMBL" id="GL451230">
    <property type="protein sequence ID" value="EFN79673.1"/>
    <property type="molecule type" value="Genomic_DNA"/>
</dbReference>
<evidence type="ECO:0000313" key="8">
    <source>
        <dbReference type="Proteomes" id="UP000008237"/>
    </source>
</evidence>
<protein>
    <recommendedName>
        <fullName evidence="3">KIF-binding protein</fullName>
    </recommendedName>
</protein>
<evidence type="ECO:0000256" key="3">
    <source>
        <dbReference type="ARBA" id="ARBA00016840"/>
    </source>
</evidence>
<accession>E2BX90</accession>
<feature type="region of interest" description="Disordered" evidence="6">
    <location>
        <begin position="1"/>
        <end position="32"/>
    </location>
</feature>
<organism evidence="8">
    <name type="scientific">Harpegnathos saltator</name>
    <name type="common">Jerdon's jumping ant</name>
    <dbReference type="NCBI Taxonomy" id="610380"/>
    <lineage>
        <taxon>Eukaryota</taxon>
        <taxon>Metazoa</taxon>
        <taxon>Ecdysozoa</taxon>
        <taxon>Arthropoda</taxon>
        <taxon>Hexapoda</taxon>
        <taxon>Insecta</taxon>
        <taxon>Pterygota</taxon>
        <taxon>Neoptera</taxon>
        <taxon>Endopterygota</taxon>
        <taxon>Hymenoptera</taxon>
        <taxon>Apocrita</taxon>
        <taxon>Aculeata</taxon>
        <taxon>Formicoidea</taxon>
        <taxon>Formicidae</taxon>
        <taxon>Ponerinae</taxon>
        <taxon>Ponerini</taxon>
        <taxon>Harpegnathos</taxon>
    </lineage>
</organism>
<dbReference type="OMA" id="RINIYMA"/>
<reference evidence="7 8" key="1">
    <citation type="journal article" date="2010" name="Science">
        <title>Genomic comparison of the ants Camponotus floridanus and Harpegnathos saltator.</title>
        <authorList>
            <person name="Bonasio R."/>
            <person name="Zhang G."/>
            <person name="Ye C."/>
            <person name="Mutti N.S."/>
            <person name="Fang X."/>
            <person name="Qin N."/>
            <person name="Donahue G."/>
            <person name="Yang P."/>
            <person name="Li Q."/>
            <person name="Li C."/>
            <person name="Zhang P."/>
            <person name="Huang Z."/>
            <person name="Berger S.L."/>
            <person name="Reinberg D."/>
            <person name="Wang J."/>
            <person name="Liebig J."/>
        </authorList>
    </citation>
    <scope>NUCLEOTIDE SEQUENCE [LARGE SCALE GENOMIC DNA]</scope>
    <source>
        <strain evidence="7 8">R22 G/1</strain>
    </source>
</reference>
<dbReference type="GO" id="GO:0005856">
    <property type="term" value="C:cytoskeleton"/>
    <property type="evidence" value="ECO:0007669"/>
    <property type="project" value="UniProtKB-SubCell"/>
</dbReference>
<evidence type="ECO:0000256" key="5">
    <source>
        <dbReference type="ARBA" id="ARBA00023212"/>
    </source>
</evidence>
<dbReference type="KEGG" id="hst:105187587"/>
<evidence type="ECO:0000256" key="6">
    <source>
        <dbReference type="SAM" id="MobiDB-lite"/>
    </source>
</evidence>
<comment type="subcellular location">
    <subcellularLocation>
        <location evidence="1">Cytoplasm</location>
        <location evidence="1">Cytoskeleton</location>
    </subcellularLocation>
</comment>
<proteinExistence type="inferred from homology"/>
<dbReference type="Pfam" id="PF12309">
    <property type="entry name" value="KBP_C"/>
    <property type="match status" value="1"/>
</dbReference>
<comment type="similarity">
    <text evidence="2">Belongs to the KIF-binding protein family.</text>
</comment>
<evidence type="ECO:0000313" key="7">
    <source>
        <dbReference type="EMBL" id="EFN79673.1"/>
    </source>
</evidence>